<evidence type="ECO:0000313" key="1">
    <source>
        <dbReference type="EMBL" id="RRQ22740.1"/>
    </source>
</evidence>
<proteinExistence type="predicted"/>
<accession>A0A426QLV1</accession>
<comment type="caution">
    <text evidence="1">The sequence shown here is derived from an EMBL/GenBank/DDBJ whole genome shotgun (WGS) entry which is preliminary data.</text>
</comment>
<dbReference type="Proteomes" id="UP000287798">
    <property type="component" value="Unassembled WGS sequence"/>
</dbReference>
<reference evidence="1 2" key="1">
    <citation type="journal article" date="2010" name="Int. J. Syst. Evol. Microbiol.">
        <title>Thiohalobacter thiocyanaticus gen. nov., sp. nov., a moderately halophilic, sulfur-oxidizing gammaproteobacterium from hypersaline lakes, that utilizes thiocyanate.</title>
        <authorList>
            <person name="Sorokin D.Y."/>
            <person name="Kovaleva O.L."/>
            <person name="Tourova T.P."/>
            <person name="Muyzer G."/>
        </authorList>
    </citation>
    <scope>NUCLEOTIDE SEQUENCE [LARGE SCALE GENOMIC DNA]</scope>
    <source>
        <strain evidence="1 2">Hrh1</strain>
    </source>
</reference>
<organism evidence="1 2">
    <name type="scientific">Thiohalobacter thiocyanaticus</name>
    <dbReference type="NCBI Taxonomy" id="585455"/>
    <lineage>
        <taxon>Bacteria</taxon>
        <taxon>Pseudomonadati</taxon>
        <taxon>Pseudomonadota</taxon>
        <taxon>Gammaproteobacteria</taxon>
        <taxon>Thiohalobacterales</taxon>
        <taxon>Thiohalobacteraceae</taxon>
        <taxon>Thiohalobacter</taxon>
    </lineage>
</organism>
<keyword evidence="2" id="KW-1185">Reference proteome</keyword>
<gene>
    <name evidence="1" type="ORF">D6C00_12930</name>
</gene>
<dbReference type="EMBL" id="QZMU01000001">
    <property type="protein sequence ID" value="RRQ22740.1"/>
    <property type="molecule type" value="Genomic_DNA"/>
</dbReference>
<protein>
    <submittedName>
        <fullName evidence="1">Uncharacterized protein</fullName>
    </submittedName>
</protein>
<dbReference type="AlphaFoldDB" id="A0A426QLV1"/>
<evidence type="ECO:0000313" key="2">
    <source>
        <dbReference type="Proteomes" id="UP000287798"/>
    </source>
</evidence>
<name>A0A426QLV1_9GAMM</name>
<sequence>MPLYNLGTEIPATPFIVGLVACPGLFPGKFDRYIVEISDCILIYRQPQLLRILDHNVLPAPILSVVVHRRHPALCRLGLEVSIVVCCPLISTMSCNPLSSDLLPETCAFPLLQG</sequence>